<accession>A0A6A6EC94</accession>
<proteinExistence type="inferred from homology"/>
<dbReference type="Pfam" id="PF00328">
    <property type="entry name" value="His_Phos_2"/>
    <property type="match status" value="1"/>
</dbReference>
<feature type="signal peptide" evidence="4">
    <location>
        <begin position="1"/>
        <end position="17"/>
    </location>
</feature>
<dbReference type="InterPro" id="IPR050645">
    <property type="entry name" value="Histidine_acid_phosphatase"/>
</dbReference>
<dbReference type="Gene3D" id="3.40.50.1240">
    <property type="entry name" value="Phosphoglycerate mutase-like"/>
    <property type="match status" value="1"/>
</dbReference>
<keyword evidence="3" id="KW-0812">Transmembrane</keyword>
<evidence type="ECO:0000256" key="4">
    <source>
        <dbReference type="SAM" id="SignalP"/>
    </source>
</evidence>
<keyword evidence="6" id="KW-1185">Reference proteome</keyword>
<dbReference type="CDD" id="cd07061">
    <property type="entry name" value="HP_HAP_like"/>
    <property type="match status" value="1"/>
</dbReference>
<feature type="region of interest" description="Disordered" evidence="2">
    <location>
        <begin position="522"/>
        <end position="567"/>
    </location>
</feature>
<dbReference type="PANTHER" id="PTHR11567">
    <property type="entry name" value="ACID PHOSPHATASE-RELATED"/>
    <property type="match status" value="1"/>
</dbReference>
<evidence type="ECO:0000256" key="2">
    <source>
        <dbReference type="SAM" id="MobiDB-lite"/>
    </source>
</evidence>
<evidence type="ECO:0000256" key="3">
    <source>
        <dbReference type="SAM" id="Phobius"/>
    </source>
</evidence>
<gene>
    <name evidence="5" type="ORF">K469DRAFT_561551</name>
</gene>
<protein>
    <submittedName>
        <fullName evidence="5">Phosphoglycerate mutase-like protein</fullName>
    </submittedName>
</protein>
<dbReference type="AlphaFoldDB" id="A0A6A6EC94"/>
<dbReference type="InterPro" id="IPR000560">
    <property type="entry name" value="His_Pase_clade-2"/>
</dbReference>
<comment type="similarity">
    <text evidence="1">Belongs to the histidine acid phosphatase family.</text>
</comment>
<dbReference type="PANTHER" id="PTHR11567:SF127">
    <property type="entry name" value="HISTIDINE ACID PHOSPHATASE"/>
    <property type="match status" value="1"/>
</dbReference>
<keyword evidence="3" id="KW-1133">Transmembrane helix</keyword>
<name>A0A6A6EC94_9PEZI</name>
<feature type="compositionally biased region" description="Basic and acidic residues" evidence="2">
    <location>
        <begin position="530"/>
        <end position="549"/>
    </location>
</feature>
<sequence>MLALFLAVMAAAWLIDAQDDRVYQPHGAVLYVRSGERTPEVVSGPRVLTALGAQQMYNLGQNVRGRYINALSGKTGLGQEQISGLAPDLVNSGQLFIMTTDQPYLVASAQAFMQGLYPPYSPKSNQTGPLGDSTGILANGSVVDPPLDGYQYPQIHVASDLDPSSIYMAGGQNCPESAQESLMYYTTQQFMDTRMNSASYYEALNASVFDGHLRQDLIDYYNAYLVWDYLSYKYTHDKDVFEIFANDSSYHGVYDQLRYLANEQAWYFYGNSSGSSSDGDTRSMAGRTLAALILGQFQKMIINNGNSTNGNSHPLSLLFGEHEPFISLFSLMELEFLNSGFMAIPPFASSMVFELFSMGSGNDDFPSDEKDLWVRFYFQNGTDYEGSLRSYPMFGRGPSGTDMPWLEFQDMMSRIMTNTLSDWCQQCSAPSIFCWGVDNSTLNILVPNRNQKVTPAVAGVIGAVVTLAVAGLLFALAMLVGGIRFHRVNSSKKSDLGGFKGSAKLASDADLHLPKNGAPPAGIISFGGGDKARNEPRERVGSWELRQKEFGPGGAKSEDLGNESRKGSFEAIEAAMTKPVQPHERV</sequence>
<dbReference type="Proteomes" id="UP000800200">
    <property type="component" value="Unassembled WGS sequence"/>
</dbReference>
<dbReference type="OrthoDB" id="258392at2759"/>
<feature type="chain" id="PRO_5025548028" evidence="4">
    <location>
        <begin position="18"/>
        <end position="586"/>
    </location>
</feature>
<dbReference type="InterPro" id="IPR029033">
    <property type="entry name" value="His_PPase_superfam"/>
</dbReference>
<dbReference type="EMBL" id="ML994620">
    <property type="protein sequence ID" value="KAF2189481.1"/>
    <property type="molecule type" value="Genomic_DNA"/>
</dbReference>
<evidence type="ECO:0000313" key="6">
    <source>
        <dbReference type="Proteomes" id="UP000800200"/>
    </source>
</evidence>
<reference evidence="5" key="1">
    <citation type="journal article" date="2020" name="Stud. Mycol.">
        <title>101 Dothideomycetes genomes: a test case for predicting lifestyles and emergence of pathogens.</title>
        <authorList>
            <person name="Haridas S."/>
            <person name="Albert R."/>
            <person name="Binder M."/>
            <person name="Bloem J."/>
            <person name="Labutti K."/>
            <person name="Salamov A."/>
            <person name="Andreopoulos B."/>
            <person name="Baker S."/>
            <person name="Barry K."/>
            <person name="Bills G."/>
            <person name="Bluhm B."/>
            <person name="Cannon C."/>
            <person name="Castanera R."/>
            <person name="Culley D."/>
            <person name="Daum C."/>
            <person name="Ezra D."/>
            <person name="Gonzalez J."/>
            <person name="Henrissat B."/>
            <person name="Kuo A."/>
            <person name="Liang C."/>
            <person name="Lipzen A."/>
            <person name="Lutzoni F."/>
            <person name="Magnuson J."/>
            <person name="Mondo S."/>
            <person name="Nolan M."/>
            <person name="Ohm R."/>
            <person name="Pangilinan J."/>
            <person name="Park H.-J."/>
            <person name="Ramirez L."/>
            <person name="Alfaro M."/>
            <person name="Sun H."/>
            <person name="Tritt A."/>
            <person name="Yoshinaga Y."/>
            <person name="Zwiers L.-H."/>
            <person name="Turgeon B."/>
            <person name="Goodwin S."/>
            <person name="Spatafora J."/>
            <person name="Crous P."/>
            <person name="Grigoriev I."/>
        </authorList>
    </citation>
    <scope>NUCLEOTIDE SEQUENCE</scope>
    <source>
        <strain evidence="5">CBS 207.26</strain>
    </source>
</reference>
<keyword evidence="4" id="KW-0732">Signal</keyword>
<dbReference type="SUPFAM" id="SSF53254">
    <property type="entry name" value="Phosphoglycerate mutase-like"/>
    <property type="match status" value="1"/>
</dbReference>
<evidence type="ECO:0000313" key="5">
    <source>
        <dbReference type="EMBL" id="KAF2189481.1"/>
    </source>
</evidence>
<feature type="transmembrane region" description="Helical" evidence="3">
    <location>
        <begin position="456"/>
        <end position="483"/>
    </location>
</feature>
<keyword evidence="3" id="KW-0472">Membrane</keyword>
<organism evidence="5 6">
    <name type="scientific">Zopfia rhizophila CBS 207.26</name>
    <dbReference type="NCBI Taxonomy" id="1314779"/>
    <lineage>
        <taxon>Eukaryota</taxon>
        <taxon>Fungi</taxon>
        <taxon>Dikarya</taxon>
        <taxon>Ascomycota</taxon>
        <taxon>Pezizomycotina</taxon>
        <taxon>Dothideomycetes</taxon>
        <taxon>Dothideomycetes incertae sedis</taxon>
        <taxon>Zopfiaceae</taxon>
        <taxon>Zopfia</taxon>
    </lineage>
</organism>
<evidence type="ECO:0000256" key="1">
    <source>
        <dbReference type="ARBA" id="ARBA00005375"/>
    </source>
</evidence>
<feature type="compositionally biased region" description="Basic and acidic residues" evidence="2">
    <location>
        <begin position="556"/>
        <end position="567"/>
    </location>
</feature>
<dbReference type="GO" id="GO:0016791">
    <property type="term" value="F:phosphatase activity"/>
    <property type="evidence" value="ECO:0007669"/>
    <property type="project" value="TreeGrafter"/>
</dbReference>